<evidence type="ECO:0000256" key="5">
    <source>
        <dbReference type="ARBA" id="ARBA00023136"/>
    </source>
</evidence>
<reference evidence="11" key="2">
    <citation type="submission" date="2025-09" db="UniProtKB">
        <authorList>
            <consortium name="Ensembl"/>
        </authorList>
    </citation>
    <scope>IDENTIFICATION</scope>
</reference>
<dbReference type="Pfam" id="PF10476">
    <property type="entry name" value="DUF2448"/>
    <property type="match status" value="1"/>
</dbReference>
<evidence type="ECO:0000259" key="10">
    <source>
        <dbReference type="Pfam" id="PF10476"/>
    </source>
</evidence>
<evidence type="ECO:0000256" key="1">
    <source>
        <dbReference type="ARBA" id="ARBA00004473"/>
    </source>
</evidence>
<protein>
    <recommendedName>
        <fullName evidence="13">Transmembrane protein 201</fullName>
    </recommendedName>
</protein>
<feature type="transmembrane region" description="Helical" evidence="8">
    <location>
        <begin position="200"/>
        <end position="219"/>
    </location>
</feature>
<feature type="transmembrane region" description="Helical" evidence="8">
    <location>
        <begin position="302"/>
        <end position="319"/>
    </location>
</feature>
<keyword evidence="5 8" id="KW-0472">Membrane</keyword>
<feature type="transmembrane region" description="Helical" evidence="8">
    <location>
        <begin position="334"/>
        <end position="353"/>
    </location>
</feature>
<dbReference type="GO" id="GO:0005521">
    <property type="term" value="F:lamin binding"/>
    <property type="evidence" value="ECO:0007669"/>
    <property type="project" value="TreeGrafter"/>
</dbReference>
<dbReference type="AlphaFoldDB" id="A0A8C5TT53"/>
<keyword evidence="12" id="KW-1185">Reference proteome</keyword>
<dbReference type="OrthoDB" id="5966927at2759"/>
<evidence type="ECO:0000256" key="8">
    <source>
        <dbReference type="SAM" id="Phobius"/>
    </source>
</evidence>
<dbReference type="PANTHER" id="PTHR28646:SF1">
    <property type="entry name" value="TRANSMEMBRANE PROTEIN 201"/>
    <property type="match status" value="1"/>
</dbReference>
<name>A0A8C5TT53_9PASS</name>
<evidence type="ECO:0000256" key="7">
    <source>
        <dbReference type="SAM" id="MobiDB-lite"/>
    </source>
</evidence>
<dbReference type="GO" id="GO:0030473">
    <property type="term" value="P:nuclear migration along microtubule"/>
    <property type="evidence" value="ECO:0007669"/>
    <property type="project" value="TreeGrafter"/>
</dbReference>
<dbReference type="GO" id="GO:0005637">
    <property type="term" value="C:nuclear inner membrane"/>
    <property type="evidence" value="ECO:0007669"/>
    <property type="project" value="UniProtKB-SubCell"/>
</dbReference>
<evidence type="ECO:0000256" key="2">
    <source>
        <dbReference type="ARBA" id="ARBA00007600"/>
    </source>
</evidence>
<feature type="region of interest" description="Disordered" evidence="7">
    <location>
        <begin position="446"/>
        <end position="465"/>
    </location>
</feature>
<feature type="compositionally biased region" description="Polar residues" evidence="7">
    <location>
        <begin position="448"/>
        <end position="457"/>
    </location>
</feature>
<dbReference type="Ensembl" id="ENSMCST00000012416.1">
    <property type="protein sequence ID" value="ENSMCSP00000012105.1"/>
    <property type="gene ID" value="ENSMCSG00000008547.1"/>
</dbReference>
<feature type="domain" description="Transmembrane protein 201 C-terminal" evidence="10">
    <location>
        <begin position="175"/>
        <end position="368"/>
    </location>
</feature>
<evidence type="ECO:0000256" key="6">
    <source>
        <dbReference type="ARBA" id="ARBA00023242"/>
    </source>
</evidence>
<feature type="domain" description="Ima1 N-terminal" evidence="9">
    <location>
        <begin position="30"/>
        <end position="155"/>
    </location>
</feature>
<dbReference type="InterPro" id="IPR040041">
    <property type="entry name" value="TMEM201"/>
</dbReference>
<dbReference type="Proteomes" id="UP000694560">
    <property type="component" value="Unplaced"/>
</dbReference>
<dbReference type="Pfam" id="PF09779">
    <property type="entry name" value="Ima1_N"/>
    <property type="match status" value="1"/>
</dbReference>
<evidence type="ECO:0000259" key="9">
    <source>
        <dbReference type="Pfam" id="PF09779"/>
    </source>
</evidence>
<keyword evidence="6" id="KW-0539">Nucleus</keyword>
<proteinExistence type="inferred from homology"/>
<evidence type="ECO:0000313" key="11">
    <source>
        <dbReference type="Ensembl" id="ENSMCSP00000012105.1"/>
    </source>
</evidence>
<organism evidence="11 12">
    <name type="scientific">Malurus cyaneus samueli</name>
    <dbReference type="NCBI Taxonomy" id="2593467"/>
    <lineage>
        <taxon>Eukaryota</taxon>
        <taxon>Metazoa</taxon>
        <taxon>Chordata</taxon>
        <taxon>Craniata</taxon>
        <taxon>Vertebrata</taxon>
        <taxon>Euteleostomi</taxon>
        <taxon>Archelosauria</taxon>
        <taxon>Archosauria</taxon>
        <taxon>Dinosauria</taxon>
        <taxon>Saurischia</taxon>
        <taxon>Theropoda</taxon>
        <taxon>Coelurosauria</taxon>
        <taxon>Aves</taxon>
        <taxon>Neognathae</taxon>
        <taxon>Neoaves</taxon>
        <taxon>Telluraves</taxon>
        <taxon>Australaves</taxon>
        <taxon>Passeriformes</taxon>
        <taxon>Meliphagoidea</taxon>
        <taxon>Maluridae</taxon>
        <taxon>Malurus</taxon>
    </lineage>
</organism>
<keyword evidence="3 8" id="KW-0812">Transmembrane</keyword>
<reference evidence="11" key="1">
    <citation type="submission" date="2025-08" db="UniProtKB">
        <authorList>
            <consortium name="Ensembl"/>
        </authorList>
    </citation>
    <scope>IDENTIFICATION</scope>
</reference>
<keyword evidence="4 8" id="KW-1133">Transmembrane helix</keyword>
<evidence type="ECO:0000256" key="4">
    <source>
        <dbReference type="ARBA" id="ARBA00022989"/>
    </source>
</evidence>
<sequence length="620" mass="68002">MNSLLELGWWQLGPSVCIAANRKKPTHVTVNCWFCNQDTVVPYGNRNCWDCPNCEQYNGFQENGDYNKPIPAQYMEHLNHVVSGSATFCDPAKPQQWVSSQILLCKKCNNHQTMKIKQLASFSPREEGKYDEEIEVYKHHLEQTYKLCRPCQAAVEYYIKHQNRQLRALLLSHHFRRRDTDKSYCQFSSCCHSVTPAQVIFLRFLAFLSCALLVLMALYGSGDPFSLSTAVPAPTGEGSSNGSSVRAGGWRELLSLLPDHLLDSLSTAWAYGKNHQTAVAVLGLFTCLLAMFLAGRIRLRRIDAFASVLWFGVMSLHLAERYLKADTPGWLDTAKFGTTSLCCLVGFTAAVATRKATGQRRYRPRRFLSGDSVALFPSGSGSAFPSPATSLFVPTPPSILHLTNQQLFRSPRRTSSSSLPGRLNRALSLGTIPSLARADSGYLFSGSRPASQSSQCKESPPSEPFSLLSCSGVPSRIPSPAPSVAGSVTSSSGSLRFRRPLISPARLNLQGQKLLLFPSQSEALLTPTGSEEHTHSDSNTFGAELAGLRSKRGSICSDNSIKKEDRSSHSSTCVVDTTTKGEDLAGWRGRFGSSALRGLLAVSLTLNAVFTSAYVYRSLR</sequence>
<comment type="subcellular location">
    <subcellularLocation>
        <location evidence="1">Nucleus inner membrane</location>
        <topology evidence="1">Multi-pass membrane protein</topology>
    </subcellularLocation>
</comment>
<evidence type="ECO:0000313" key="12">
    <source>
        <dbReference type="Proteomes" id="UP000694560"/>
    </source>
</evidence>
<evidence type="ECO:0000256" key="3">
    <source>
        <dbReference type="ARBA" id="ARBA00022692"/>
    </source>
</evidence>
<dbReference type="InterPro" id="IPR018861">
    <property type="entry name" value="TMEM201_C"/>
</dbReference>
<feature type="transmembrane region" description="Helical" evidence="8">
    <location>
        <begin position="277"/>
        <end position="295"/>
    </location>
</feature>
<dbReference type="GO" id="GO:0051015">
    <property type="term" value="F:actin filament binding"/>
    <property type="evidence" value="ECO:0007669"/>
    <property type="project" value="TreeGrafter"/>
</dbReference>
<accession>A0A8C5TT53</accession>
<feature type="transmembrane region" description="Helical" evidence="8">
    <location>
        <begin position="598"/>
        <end position="616"/>
    </location>
</feature>
<dbReference type="PANTHER" id="PTHR28646">
    <property type="entry name" value="TRANSMEMBRANE PROTEIN 201"/>
    <property type="match status" value="1"/>
</dbReference>
<dbReference type="InterPro" id="IPR018617">
    <property type="entry name" value="Ima1_N"/>
</dbReference>
<evidence type="ECO:0008006" key="13">
    <source>
        <dbReference type="Google" id="ProtNLM"/>
    </source>
</evidence>
<comment type="similarity">
    <text evidence="2">Belongs to the TMEM201 family.</text>
</comment>